<evidence type="ECO:0000313" key="1">
    <source>
        <dbReference type="EMBL" id="UQC78678.1"/>
    </source>
</evidence>
<accession>A0A9Q8SK96</accession>
<reference evidence="1" key="1">
    <citation type="journal article" date="2021" name="Mol. Plant Microbe Interact.">
        <title>Complete Genome Sequence of the Plant-Pathogenic Fungus Colletotrichum lupini.</title>
        <authorList>
            <person name="Baroncelli R."/>
            <person name="Pensec F."/>
            <person name="Da Lio D."/>
            <person name="Boufleur T."/>
            <person name="Vicente I."/>
            <person name="Sarrocco S."/>
            <person name="Picot A."/>
            <person name="Baraldi E."/>
            <person name="Sukno S."/>
            <person name="Thon M."/>
            <person name="Le Floch G."/>
        </authorList>
    </citation>
    <scope>NUCLEOTIDE SEQUENCE</scope>
    <source>
        <strain evidence="1">IMI 504893</strain>
    </source>
</reference>
<dbReference type="GeneID" id="73338181"/>
<dbReference type="KEGG" id="clup:CLUP02_04155"/>
<dbReference type="AlphaFoldDB" id="A0A9Q8SK96"/>
<sequence>MYVARGGGTRPSITQRTWRSCIRPPHPHLSSVVAYLLHLQHRRGRLVAGHVHIHTRPVRTRYRRPAGCFSLSYALAFSQSRFSEIGELKWLPKGTNDRGLPHRAVDRSPSRHVIPFPC</sequence>
<evidence type="ECO:0000313" key="2">
    <source>
        <dbReference type="Proteomes" id="UP000830671"/>
    </source>
</evidence>
<gene>
    <name evidence="1" type="ORF">CLUP02_04155</name>
</gene>
<organism evidence="1 2">
    <name type="scientific">Colletotrichum lupini</name>
    <dbReference type="NCBI Taxonomy" id="145971"/>
    <lineage>
        <taxon>Eukaryota</taxon>
        <taxon>Fungi</taxon>
        <taxon>Dikarya</taxon>
        <taxon>Ascomycota</taxon>
        <taxon>Pezizomycotina</taxon>
        <taxon>Sordariomycetes</taxon>
        <taxon>Hypocreomycetidae</taxon>
        <taxon>Glomerellales</taxon>
        <taxon>Glomerellaceae</taxon>
        <taxon>Colletotrichum</taxon>
        <taxon>Colletotrichum acutatum species complex</taxon>
    </lineage>
</organism>
<dbReference type="RefSeq" id="XP_049140314.1">
    <property type="nucleotide sequence ID" value="XM_049283171.1"/>
</dbReference>
<dbReference type="Proteomes" id="UP000830671">
    <property type="component" value="Chromosome 2"/>
</dbReference>
<protein>
    <submittedName>
        <fullName evidence="1">Uncharacterized protein</fullName>
    </submittedName>
</protein>
<keyword evidence="2" id="KW-1185">Reference proteome</keyword>
<name>A0A9Q8SK96_9PEZI</name>
<dbReference type="EMBL" id="CP019474">
    <property type="protein sequence ID" value="UQC78678.1"/>
    <property type="molecule type" value="Genomic_DNA"/>
</dbReference>
<proteinExistence type="predicted"/>